<evidence type="ECO:0000313" key="4">
    <source>
        <dbReference type="EMBL" id="MCJ8500397.1"/>
    </source>
</evidence>
<dbReference type="InterPro" id="IPR038601">
    <property type="entry name" value="MttB-like_sf"/>
</dbReference>
<proteinExistence type="inferred from homology"/>
<dbReference type="InterPro" id="IPR010426">
    <property type="entry name" value="MTTB_MeTrfase"/>
</dbReference>
<dbReference type="Gene3D" id="3.20.20.480">
    <property type="entry name" value="Trimethylamine methyltransferase-like"/>
    <property type="match status" value="1"/>
</dbReference>
<accession>A0AA41UJC4</accession>
<reference evidence="4" key="1">
    <citation type="submission" date="2022-04" db="EMBL/GenBank/DDBJ databases">
        <title>Desulfatitalea alkaliphila sp. nov., a novel anaerobic sulfate-reducing bacterium isolated from terrestrial mud volcano, Taman Peninsula, Russia.</title>
        <authorList>
            <person name="Khomyakova M.A."/>
            <person name="Merkel A.Y."/>
            <person name="Slobodkin A.I."/>
        </authorList>
    </citation>
    <scope>NUCLEOTIDE SEQUENCE</scope>
    <source>
        <strain evidence="4">M08but</strain>
    </source>
</reference>
<name>A0AA41UJC4_9BACT</name>
<organism evidence="4 5">
    <name type="scientific">Desulfatitalea alkaliphila</name>
    <dbReference type="NCBI Taxonomy" id="2929485"/>
    <lineage>
        <taxon>Bacteria</taxon>
        <taxon>Pseudomonadati</taxon>
        <taxon>Thermodesulfobacteriota</taxon>
        <taxon>Desulfobacteria</taxon>
        <taxon>Desulfobacterales</taxon>
        <taxon>Desulfosarcinaceae</taxon>
        <taxon>Desulfatitalea</taxon>
    </lineage>
</organism>
<keyword evidence="2 4" id="KW-0489">Methyltransferase</keyword>
<evidence type="ECO:0000256" key="3">
    <source>
        <dbReference type="ARBA" id="ARBA00022679"/>
    </source>
</evidence>
<dbReference type="EMBL" id="JALJRB010000006">
    <property type="protein sequence ID" value="MCJ8500397.1"/>
    <property type="molecule type" value="Genomic_DNA"/>
</dbReference>
<dbReference type="Proteomes" id="UP001165427">
    <property type="component" value="Unassembled WGS sequence"/>
</dbReference>
<dbReference type="RefSeq" id="WP_246904650.1">
    <property type="nucleotide sequence ID" value="NZ_JALJRB010000006.1"/>
</dbReference>
<dbReference type="GO" id="GO:0015948">
    <property type="term" value="P:methanogenesis"/>
    <property type="evidence" value="ECO:0007669"/>
    <property type="project" value="InterPro"/>
</dbReference>
<dbReference type="GO" id="GO:0008168">
    <property type="term" value="F:methyltransferase activity"/>
    <property type="evidence" value="ECO:0007669"/>
    <property type="project" value="UniProtKB-KW"/>
</dbReference>
<comment type="caution">
    <text evidence="4">The sequence shown here is derived from an EMBL/GenBank/DDBJ whole genome shotgun (WGS) entry which is preliminary data.</text>
</comment>
<evidence type="ECO:0000256" key="1">
    <source>
        <dbReference type="ARBA" id="ARBA00007137"/>
    </source>
</evidence>
<comment type="similarity">
    <text evidence="1">Belongs to the trimethylamine methyltransferase family.</text>
</comment>
<dbReference type="GO" id="GO:0032259">
    <property type="term" value="P:methylation"/>
    <property type="evidence" value="ECO:0007669"/>
    <property type="project" value="UniProtKB-KW"/>
</dbReference>
<keyword evidence="3" id="KW-0808">Transferase</keyword>
<evidence type="ECO:0000256" key="2">
    <source>
        <dbReference type="ARBA" id="ARBA00022603"/>
    </source>
</evidence>
<gene>
    <name evidence="4" type="ORF">MRX98_07415</name>
</gene>
<sequence>MPLPAPDMPISDPLLTMEQLAAIDAAGREILERTGLRISDPMVRRRLADSGATVDSTGETVRMPHDWLKTRLADAPRQITLCGRDPDKDLVLGGGRVHFGNGGRVFQILETATRRMRPTVLADIARAACLVDQLPHLQFFIIPCQAHDLPAAHYHLNDFFQAFNNTAKHVMGGCDTVSGARQMHALAAAIAGDAEKLRQRPFVSVITNPISPLTLDAGTLAIIDFCAGRGVPLTCAPAPMAGATAPVTLAGTLVQLHAEALGAVAVIQALHPGAPVLYGAVPSTMDLRRMNLAIGSVETAMLNGAAVALAHRHQLPIYASAGLTDAKVPDAQAGGEKMLSYLLVARAGADYIHLAAGMLDSGNAIAFEQFLIDHEMIGMIQRLRQGIDVTPATLAVEEIVATGPGGNYVLADHTVNHMMTQHFYPQHSVRMPYDLWTREGEPTLVSRSRDQVRTMLANRRDRLDAVCRNQIDKQFPEIRHIEIEENQRT</sequence>
<dbReference type="Pfam" id="PF06253">
    <property type="entry name" value="MTTB"/>
    <property type="match status" value="1"/>
</dbReference>
<keyword evidence="5" id="KW-1185">Reference proteome</keyword>
<evidence type="ECO:0000313" key="5">
    <source>
        <dbReference type="Proteomes" id="UP001165427"/>
    </source>
</evidence>
<dbReference type="AlphaFoldDB" id="A0AA41UJC4"/>
<protein>
    <submittedName>
        <fullName evidence="4">Trimethylamine methyltransferase family protein</fullName>
    </submittedName>
</protein>